<organism evidence="5 6">
    <name type="scientific">Orbilia oligospora</name>
    <name type="common">Nematode-trapping fungus</name>
    <name type="synonym">Arthrobotrys oligospora</name>
    <dbReference type="NCBI Taxonomy" id="2813651"/>
    <lineage>
        <taxon>Eukaryota</taxon>
        <taxon>Fungi</taxon>
        <taxon>Dikarya</taxon>
        <taxon>Ascomycota</taxon>
        <taxon>Pezizomycotina</taxon>
        <taxon>Orbiliomycetes</taxon>
        <taxon>Orbiliales</taxon>
        <taxon>Orbiliaceae</taxon>
        <taxon>Orbilia</taxon>
    </lineage>
</organism>
<dbReference type="Proteomes" id="UP000474640">
    <property type="component" value="Unassembled WGS sequence"/>
</dbReference>
<dbReference type="AlphaFoldDB" id="A0A7C8VI32"/>
<name>A0A7C8VI32_ORBOL</name>
<reference evidence="5 6" key="1">
    <citation type="submission" date="2020-01" db="EMBL/GenBank/DDBJ databases">
        <authorList>
            <person name="Palmer J.M."/>
        </authorList>
    </citation>
    <scope>NUCLEOTIDE SEQUENCE [LARGE SCALE GENOMIC DNA]</scope>
    <source>
        <strain evidence="5 6">TWF970</strain>
    </source>
</reference>
<dbReference type="GO" id="GO:0005524">
    <property type="term" value="F:ATP binding"/>
    <property type="evidence" value="ECO:0007669"/>
    <property type="project" value="UniProtKB-KW"/>
</dbReference>
<dbReference type="PANTHER" id="PTHR22942:SF66">
    <property type="entry name" value="RE19845P"/>
    <property type="match status" value="1"/>
</dbReference>
<dbReference type="GO" id="GO:0003697">
    <property type="term" value="F:single-stranded DNA binding"/>
    <property type="evidence" value="ECO:0007669"/>
    <property type="project" value="TreeGrafter"/>
</dbReference>
<dbReference type="EMBL" id="JAABOJ010000019">
    <property type="protein sequence ID" value="KAF3280182.1"/>
    <property type="molecule type" value="Genomic_DNA"/>
</dbReference>
<evidence type="ECO:0000259" key="4">
    <source>
        <dbReference type="PROSITE" id="PS50162"/>
    </source>
</evidence>
<dbReference type="GO" id="GO:0006312">
    <property type="term" value="P:mitotic recombination"/>
    <property type="evidence" value="ECO:0007669"/>
    <property type="project" value="TreeGrafter"/>
</dbReference>
<dbReference type="SMART" id="SM00382">
    <property type="entry name" value="AAA"/>
    <property type="match status" value="1"/>
</dbReference>
<sequence length="663" mass="72350">MVSELTERIHNLWAMGHLPPPRSNLEHDRKYYVIDTISRVFELLRAWGGDIPPPTPPQPKPQRPIVPLSDEQLANLAGALKISSPATYPQTEEEYMQEFVDEVSKVTEAPVILELKLAADVVTNPGFLPPQQTCITTTTTTLSHPSTTPMTDLITLLPNIYRTNPALQPLLVRHSPSFDQCGLTTVDLVTLDPRTICQRARISLNDVNRIVEGVRDALNADTLGGPVNAPNIRSTAGTPSATPSGTPSATNGGEGVTNFRGRNMEALSRRQRMVEFGDDGVDGLLNGGVMTGSLVEIVGESGVGKTQLLLRLCFSIQQPPHNRSAIYICTESQISTKRMVTMLEDLVSRKVPGYAALSMNRIQTAMCQYLETLEHIVKYQLPRAIEQFKAGLVVVDSIAANFRVDDEDGTGDGTGDGATTTAKGKGSRSAKLARRAGDIVRLGMCLKEMAMKYNVAVVVANQVSDTFEPAWVKRNREISAQYQQQQQQQPPSSSAIVSSIDSSMGTQTPTTQFGQVVHTQRAASQEILLAMSQYGLPTDELMTTYDYQAKWFNGWGEEIDDIAAVEEGGDEVLIQALGKLKTPMLGMTWTNLLDGRVALVKGSARREDGGLVGEDGEGEGRTRRWVKVVFAPWAESGVLLEYEIWEGGVRSVKAINEAIDEVS</sequence>
<dbReference type="GO" id="GO:0000150">
    <property type="term" value="F:DNA strand exchange activity"/>
    <property type="evidence" value="ECO:0007669"/>
    <property type="project" value="TreeGrafter"/>
</dbReference>
<feature type="region of interest" description="Disordered" evidence="3">
    <location>
        <begin position="225"/>
        <end position="259"/>
    </location>
</feature>
<dbReference type="GO" id="GO:0061982">
    <property type="term" value="P:meiosis I cell cycle process"/>
    <property type="evidence" value="ECO:0007669"/>
    <property type="project" value="UniProtKB-ARBA"/>
</dbReference>
<evidence type="ECO:0000256" key="1">
    <source>
        <dbReference type="ARBA" id="ARBA00022741"/>
    </source>
</evidence>
<protein>
    <recommendedName>
        <fullName evidence="4">RecA family profile 1 domain-containing protein</fullName>
    </recommendedName>
</protein>
<dbReference type="PROSITE" id="PS50162">
    <property type="entry name" value="RECA_2"/>
    <property type="match status" value="1"/>
</dbReference>
<evidence type="ECO:0000313" key="5">
    <source>
        <dbReference type="EMBL" id="KAF3280182.1"/>
    </source>
</evidence>
<dbReference type="GO" id="GO:0003690">
    <property type="term" value="F:double-stranded DNA binding"/>
    <property type="evidence" value="ECO:0007669"/>
    <property type="project" value="TreeGrafter"/>
</dbReference>
<dbReference type="PANTHER" id="PTHR22942">
    <property type="entry name" value="RECA/RAD51/RADA DNA STRAND-PAIRING FAMILY MEMBER"/>
    <property type="match status" value="1"/>
</dbReference>
<dbReference type="Pfam" id="PF08423">
    <property type="entry name" value="Rad51"/>
    <property type="match status" value="1"/>
</dbReference>
<feature type="region of interest" description="Disordered" evidence="3">
    <location>
        <begin position="481"/>
        <end position="504"/>
    </location>
</feature>
<dbReference type="GO" id="GO:0000730">
    <property type="term" value="P:DNA recombinase assembly"/>
    <property type="evidence" value="ECO:0007669"/>
    <property type="project" value="TreeGrafter"/>
</dbReference>
<dbReference type="GO" id="GO:0140664">
    <property type="term" value="F:ATP-dependent DNA damage sensor activity"/>
    <property type="evidence" value="ECO:0007669"/>
    <property type="project" value="InterPro"/>
</dbReference>
<keyword evidence="2" id="KW-0067">ATP-binding</keyword>
<dbReference type="InterPro" id="IPR027417">
    <property type="entry name" value="P-loop_NTPase"/>
</dbReference>
<comment type="caution">
    <text evidence="5">The sequence shown here is derived from an EMBL/GenBank/DDBJ whole genome shotgun (WGS) entry which is preliminary data.</text>
</comment>
<proteinExistence type="predicted"/>
<evidence type="ECO:0000313" key="6">
    <source>
        <dbReference type="Proteomes" id="UP000474640"/>
    </source>
</evidence>
<gene>
    <name evidence="5" type="ORF">TWF970_002935</name>
</gene>
<dbReference type="InterPro" id="IPR020588">
    <property type="entry name" value="RecA_ATP-bd"/>
</dbReference>
<evidence type="ECO:0000256" key="2">
    <source>
        <dbReference type="ARBA" id="ARBA00022840"/>
    </source>
</evidence>
<dbReference type="SUPFAM" id="SSF52540">
    <property type="entry name" value="P-loop containing nucleoside triphosphate hydrolases"/>
    <property type="match status" value="1"/>
</dbReference>
<accession>A0A7C8VI32</accession>
<feature type="domain" description="RecA family profile 1" evidence="4">
    <location>
        <begin position="270"/>
        <end position="463"/>
    </location>
</feature>
<dbReference type="InterPro" id="IPR003593">
    <property type="entry name" value="AAA+_ATPase"/>
</dbReference>
<feature type="compositionally biased region" description="Low complexity" evidence="3">
    <location>
        <begin position="481"/>
        <end position="503"/>
    </location>
</feature>
<feature type="compositionally biased region" description="Polar residues" evidence="3">
    <location>
        <begin position="231"/>
        <end position="251"/>
    </location>
</feature>
<feature type="region of interest" description="Disordered" evidence="3">
    <location>
        <begin position="406"/>
        <end position="428"/>
    </location>
</feature>
<evidence type="ECO:0000256" key="3">
    <source>
        <dbReference type="SAM" id="MobiDB-lite"/>
    </source>
</evidence>
<dbReference type="InterPro" id="IPR013632">
    <property type="entry name" value="Rad51_C"/>
</dbReference>
<keyword evidence="1" id="KW-0547">Nucleotide-binding</keyword>
<dbReference type="OrthoDB" id="1861185at2759"/>
<dbReference type="GO" id="GO:0042148">
    <property type="term" value="P:DNA strand invasion"/>
    <property type="evidence" value="ECO:0007669"/>
    <property type="project" value="TreeGrafter"/>
</dbReference>
<dbReference type="Gene3D" id="3.40.50.300">
    <property type="entry name" value="P-loop containing nucleotide triphosphate hydrolases"/>
    <property type="match status" value="1"/>
</dbReference>